<accession>A0A4Y2KQG1</accession>
<gene>
    <name evidence="1" type="ORF">AVEN_1986_1</name>
</gene>
<name>A0A4Y2KQG1_ARAVE</name>
<dbReference type="OrthoDB" id="6602382at2759"/>
<protein>
    <submittedName>
        <fullName evidence="1">Uncharacterized protein</fullName>
    </submittedName>
</protein>
<dbReference type="Proteomes" id="UP000499080">
    <property type="component" value="Unassembled WGS sequence"/>
</dbReference>
<organism evidence="1 2">
    <name type="scientific">Araneus ventricosus</name>
    <name type="common">Orbweaver spider</name>
    <name type="synonym">Epeira ventricosa</name>
    <dbReference type="NCBI Taxonomy" id="182803"/>
    <lineage>
        <taxon>Eukaryota</taxon>
        <taxon>Metazoa</taxon>
        <taxon>Ecdysozoa</taxon>
        <taxon>Arthropoda</taxon>
        <taxon>Chelicerata</taxon>
        <taxon>Arachnida</taxon>
        <taxon>Araneae</taxon>
        <taxon>Araneomorphae</taxon>
        <taxon>Entelegynae</taxon>
        <taxon>Araneoidea</taxon>
        <taxon>Araneidae</taxon>
        <taxon>Araneus</taxon>
    </lineage>
</organism>
<proteinExistence type="predicted"/>
<keyword evidence="2" id="KW-1185">Reference proteome</keyword>
<comment type="caution">
    <text evidence="1">The sequence shown here is derived from an EMBL/GenBank/DDBJ whole genome shotgun (WGS) entry which is preliminary data.</text>
</comment>
<evidence type="ECO:0000313" key="1">
    <source>
        <dbReference type="EMBL" id="GBN04585.1"/>
    </source>
</evidence>
<reference evidence="1 2" key="1">
    <citation type="journal article" date="2019" name="Sci. Rep.">
        <title>Orb-weaving spider Araneus ventricosus genome elucidates the spidroin gene catalogue.</title>
        <authorList>
            <person name="Kono N."/>
            <person name="Nakamura H."/>
            <person name="Ohtoshi R."/>
            <person name="Moran D.A.P."/>
            <person name="Shinohara A."/>
            <person name="Yoshida Y."/>
            <person name="Fujiwara M."/>
            <person name="Mori M."/>
            <person name="Tomita M."/>
            <person name="Arakawa K."/>
        </authorList>
    </citation>
    <scope>NUCLEOTIDE SEQUENCE [LARGE SCALE GENOMIC DNA]</scope>
</reference>
<dbReference type="AlphaFoldDB" id="A0A4Y2KQG1"/>
<evidence type="ECO:0000313" key="2">
    <source>
        <dbReference type="Proteomes" id="UP000499080"/>
    </source>
</evidence>
<dbReference type="EMBL" id="BGPR01004897">
    <property type="protein sequence ID" value="GBN04585.1"/>
    <property type="molecule type" value="Genomic_DNA"/>
</dbReference>
<sequence>MPPGLHEIFFPQDPVLARIEKIPKEMESVFEPSQHEETLSGNGTVFKLGKDFLDWEESKEKFKTTWKVAFQIRPDKEFFTTKQNNKILVQGEPFHASKAGDRR</sequence>